<proteinExistence type="predicted"/>
<comment type="caution">
    <text evidence="1">The sequence shown here is derived from an EMBL/GenBank/DDBJ whole genome shotgun (WGS) entry which is preliminary data.</text>
</comment>
<dbReference type="OrthoDB" id="306692at2157"/>
<evidence type="ECO:0000313" key="1">
    <source>
        <dbReference type="EMBL" id="TKR26353.1"/>
    </source>
</evidence>
<organism evidence="1 2">
    <name type="scientific">Natronomonas salsuginis</name>
    <dbReference type="NCBI Taxonomy" id="2217661"/>
    <lineage>
        <taxon>Archaea</taxon>
        <taxon>Methanobacteriati</taxon>
        <taxon>Methanobacteriota</taxon>
        <taxon>Stenosarchaea group</taxon>
        <taxon>Halobacteria</taxon>
        <taxon>Halobacteriales</taxon>
        <taxon>Natronomonadaceae</taxon>
        <taxon>Natronomonas</taxon>
    </lineage>
</organism>
<gene>
    <name evidence="1" type="ORF">DM868_07645</name>
</gene>
<reference evidence="1 2" key="1">
    <citation type="submission" date="2019-04" db="EMBL/GenBank/DDBJ databases">
        <title>Natronomonas sp. F20-122 a newhaloarchaeon isolated from a saline saltern of Isla Bacuta, Huelva, Spain.</title>
        <authorList>
            <person name="Duran-Viseras A."/>
            <person name="Sanchez-Porro C."/>
            <person name="Ventosa A."/>
        </authorList>
    </citation>
    <scope>NUCLEOTIDE SEQUENCE [LARGE SCALE GENOMIC DNA]</scope>
    <source>
        <strain evidence="1 2">F20-122</strain>
    </source>
</reference>
<sequence>MLHEVDSPGDRTPTELYELYLEAMVDAITDHGVETAADRSDVDTARLRELLDGGRPELTLEEAASILALVDETIDAETIATIARDELLMGMTTAVLDVEAVESGLDGELEAREIQSKIEGRFPMTLREFALLYQYIDGAR</sequence>
<accession>A0A4V5ZNT2</accession>
<name>A0A4V5ZNT2_9EURY</name>
<keyword evidence="2" id="KW-1185">Reference proteome</keyword>
<protein>
    <submittedName>
        <fullName evidence="1">Uncharacterized protein</fullName>
    </submittedName>
</protein>
<dbReference type="RefSeq" id="WP_137276269.1">
    <property type="nucleotide sequence ID" value="NZ_QKNX01000002.1"/>
</dbReference>
<dbReference type="Pfam" id="PF19104">
    <property type="entry name" value="DUF5791"/>
    <property type="match status" value="1"/>
</dbReference>
<dbReference type="AlphaFoldDB" id="A0A4V5ZNT2"/>
<dbReference type="Proteomes" id="UP000308037">
    <property type="component" value="Unassembled WGS sequence"/>
</dbReference>
<evidence type="ECO:0000313" key="2">
    <source>
        <dbReference type="Proteomes" id="UP000308037"/>
    </source>
</evidence>
<dbReference type="EMBL" id="QKNX01000002">
    <property type="protein sequence ID" value="TKR26353.1"/>
    <property type="molecule type" value="Genomic_DNA"/>
</dbReference>
<dbReference type="InterPro" id="IPR043809">
    <property type="entry name" value="DUF5791"/>
</dbReference>